<dbReference type="Pfam" id="PF08240">
    <property type="entry name" value="ADH_N"/>
    <property type="match status" value="1"/>
</dbReference>
<dbReference type="PROSITE" id="PS00059">
    <property type="entry name" value="ADH_ZINC"/>
    <property type="match status" value="1"/>
</dbReference>
<dbReference type="GO" id="GO:0008270">
    <property type="term" value="F:zinc ion binding"/>
    <property type="evidence" value="ECO:0007669"/>
    <property type="project" value="InterPro"/>
</dbReference>
<evidence type="ECO:0000313" key="8">
    <source>
        <dbReference type="Proteomes" id="UP000655868"/>
    </source>
</evidence>
<gene>
    <name evidence="7" type="ORF">JGU71_05240</name>
</gene>
<dbReference type="Proteomes" id="UP000655868">
    <property type="component" value="Unassembled WGS sequence"/>
</dbReference>
<dbReference type="SUPFAM" id="SSF51735">
    <property type="entry name" value="NAD(P)-binding Rossmann-fold domains"/>
    <property type="match status" value="1"/>
</dbReference>
<evidence type="ECO:0000313" key="7">
    <source>
        <dbReference type="EMBL" id="MBJ8338281.1"/>
    </source>
</evidence>
<accession>A0A934U1L3</accession>
<comment type="similarity">
    <text evidence="5">Belongs to the zinc-containing alcohol dehydrogenase family.</text>
</comment>
<organism evidence="7 8">
    <name type="scientific">Antrihabitans stalagmiti</name>
    <dbReference type="NCBI Taxonomy" id="2799499"/>
    <lineage>
        <taxon>Bacteria</taxon>
        <taxon>Bacillati</taxon>
        <taxon>Actinomycetota</taxon>
        <taxon>Actinomycetes</taxon>
        <taxon>Mycobacteriales</taxon>
        <taxon>Nocardiaceae</taxon>
        <taxon>Antrihabitans</taxon>
    </lineage>
</organism>
<evidence type="ECO:0000259" key="6">
    <source>
        <dbReference type="SMART" id="SM00829"/>
    </source>
</evidence>
<name>A0A934U1L3_9NOCA</name>
<keyword evidence="3 5" id="KW-0862">Zinc</keyword>
<evidence type="ECO:0000256" key="4">
    <source>
        <dbReference type="ARBA" id="ARBA00023002"/>
    </source>
</evidence>
<reference evidence="7" key="1">
    <citation type="submission" date="2020-12" db="EMBL/GenBank/DDBJ databases">
        <title>Antrihabitans popcorni sp. nov. and Antrihabitans auranticaus sp. nov., isolated from a larva cave.</title>
        <authorList>
            <person name="Lee S.D."/>
            <person name="Kim I.S."/>
        </authorList>
    </citation>
    <scope>NUCLEOTIDE SEQUENCE</scope>
    <source>
        <strain evidence="7">YC3-6</strain>
    </source>
</reference>
<keyword evidence="2 5" id="KW-0479">Metal-binding</keyword>
<dbReference type="AlphaFoldDB" id="A0A934U1L3"/>
<dbReference type="InterPro" id="IPR036291">
    <property type="entry name" value="NAD(P)-bd_dom_sf"/>
</dbReference>
<proteinExistence type="inferred from homology"/>
<evidence type="ECO:0000256" key="3">
    <source>
        <dbReference type="ARBA" id="ARBA00022833"/>
    </source>
</evidence>
<dbReference type="InterPro" id="IPR013154">
    <property type="entry name" value="ADH-like_N"/>
</dbReference>
<keyword evidence="4" id="KW-0560">Oxidoreductase</keyword>
<dbReference type="Gene3D" id="3.40.50.720">
    <property type="entry name" value="NAD(P)-binding Rossmann-like Domain"/>
    <property type="match status" value="1"/>
</dbReference>
<comment type="cofactor">
    <cofactor evidence="1 5">
        <name>Zn(2+)</name>
        <dbReference type="ChEBI" id="CHEBI:29105"/>
    </cofactor>
</comment>
<dbReference type="PANTHER" id="PTHR42813">
    <property type="entry name" value="ZINC-TYPE ALCOHOL DEHYDROGENASE-LIKE"/>
    <property type="match status" value="1"/>
</dbReference>
<evidence type="ECO:0000256" key="5">
    <source>
        <dbReference type="RuleBase" id="RU361277"/>
    </source>
</evidence>
<sequence>MKALVYEGPQAIRYRDVPDAMIGDDDSALVRVTSTGICGSDLHIYGGHGFSADLGFCVGHEAVGEVVEVGRAVSRFVVGQRVLVPASVGCGRCQSCATGVVAGCETGTTALTACYGLSSALPGAQAELLAVPRADGNLVALPDSISDDAAVVLADNAATAWYGARRARVAPGDTVTVVGLGPVGLLAIQSAFAMGASRVLGVDLLPERRTRAAAMGAEPIDSDDPKARIRELTNGKGTDVAIEAVGADATIKLATSAVRRAGRVGVIGVNQNTKYAFNMPLAQVKELEFTIGLCSVQYELPTLLRLTAAGRLRPEEVVSHRLGLSEGERAYEMFAGRTDGVSKIVLDPAA</sequence>
<dbReference type="InterPro" id="IPR011032">
    <property type="entry name" value="GroES-like_sf"/>
</dbReference>
<dbReference type="InterPro" id="IPR013149">
    <property type="entry name" value="ADH-like_C"/>
</dbReference>
<keyword evidence="8" id="KW-1185">Reference proteome</keyword>
<dbReference type="Pfam" id="PF00107">
    <property type="entry name" value="ADH_zinc_N"/>
    <property type="match status" value="1"/>
</dbReference>
<feature type="domain" description="Enoyl reductase (ER)" evidence="6">
    <location>
        <begin position="8"/>
        <end position="346"/>
    </location>
</feature>
<dbReference type="SUPFAM" id="SSF50129">
    <property type="entry name" value="GroES-like"/>
    <property type="match status" value="1"/>
</dbReference>
<dbReference type="RefSeq" id="WP_199702995.1">
    <property type="nucleotide sequence ID" value="NZ_JAEMNV010000002.1"/>
</dbReference>
<dbReference type="SMART" id="SM00829">
    <property type="entry name" value="PKS_ER"/>
    <property type="match status" value="1"/>
</dbReference>
<dbReference type="Gene3D" id="3.90.180.10">
    <property type="entry name" value="Medium-chain alcohol dehydrogenases, catalytic domain"/>
    <property type="match status" value="1"/>
</dbReference>
<dbReference type="InterPro" id="IPR020843">
    <property type="entry name" value="ER"/>
</dbReference>
<protein>
    <submittedName>
        <fullName evidence="7">Alcohol dehydrogenase catalytic domain-containing protein</fullName>
    </submittedName>
</protein>
<evidence type="ECO:0000256" key="2">
    <source>
        <dbReference type="ARBA" id="ARBA00022723"/>
    </source>
</evidence>
<dbReference type="EMBL" id="JAEMNV010000002">
    <property type="protein sequence ID" value="MBJ8338281.1"/>
    <property type="molecule type" value="Genomic_DNA"/>
</dbReference>
<dbReference type="GO" id="GO:0016491">
    <property type="term" value="F:oxidoreductase activity"/>
    <property type="evidence" value="ECO:0007669"/>
    <property type="project" value="UniProtKB-KW"/>
</dbReference>
<dbReference type="InterPro" id="IPR002328">
    <property type="entry name" value="ADH_Zn_CS"/>
</dbReference>
<evidence type="ECO:0000256" key="1">
    <source>
        <dbReference type="ARBA" id="ARBA00001947"/>
    </source>
</evidence>
<comment type="caution">
    <text evidence="7">The sequence shown here is derived from an EMBL/GenBank/DDBJ whole genome shotgun (WGS) entry which is preliminary data.</text>
</comment>